<reference evidence="2 3" key="1">
    <citation type="submission" date="2008-12" db="EMBL/GenBank/DDBJ databases">
        <title>Complete sequence of plasmid1 of Methylobacterium chloromethanicum CM4.</title>
        <authorList>
            <consortium name="US DOE Joint Genome Institute"/>
            <person name="Lucas S."/>
            <person name="Copeland A."/>
            <person name="Lapidus A."/>
            <person name="Glavina del Rio T."/>
            <person name="Dalin E."/>
            <person name="Tice H."/>
            <person name="Bruce D."/>
            <person name="Goodwin L."/>
            <person name="Pitluck S."/>
            <person name="Chertkov O."/>
            <person name="Brettin T."/>
            <person name="Detter J.C."/>
            <person name="Han C."/>
            <person name="Larimer F."/>
            <person name="Land M."/>
            <person name="Hauser L."/>
            <person name="Kyrpides N."/>
            <person name="Mikhailova N."/>
            <person name="Marx C."/>
            <person name="Richardson P."/>
        </authorList>
    </citation>
    <scope>NUCLEOTIDE SEQUENCE [LARGE SCALE GENOMIC DNA]</scope>
    <source>
        <strain evidence="3">CM4 / NCIMB 13688</strain>
        <plasmid evidence="2 3">pCMU01</plasmid>
    </source>
</reference>
<evidence type="ECO:0000313" key="2">
    <source>
        <dbReference type="EMBL" id="ACK86412.1"/>
    </source>
</evidence>
<dbReference type="Proteomes" id="UP000002385">
    <property type="component" value="Plasmid pCMU01"/>
</dbReference>
<dbReference type="InterPro" id="IPR003495">
    <property type="entry name" value="CobW/HypB/UreG_nucleotide-bd"/>
</dbReference>
<dbReference type="HOGENOM" id="CLU_1303689_0_0_5"/>
<dbReference type="Gene3D" id="3.40.50.300">
    <property type="entry name" value="P-loop containing nucleotide triphosphate hydrolases"/>
    <property type="match status" value="1"/>
</dbReference>
<name>B7L3K4_METC4</name>
<dbReference type="KEGG" id="mch:Mchl_5692"/>
<evidence type="ECO:0000313" key="3">
    <source>
        <dbReference type="Proteomes" id="UP000002385"/>
    </source>
</evidence>
<protein>
    <recommendedName>
        <fullName evidence="1">CobW/HypB/UreG nucleotide-binding domain-containing protein</fullName>
    </recommendedName>
</protein>
<dbReference type="Pfam" id="PF02492">
    <property type="entry name" value="cobW"/>
    <property type="match status" value="1"/>
</dbReference>
<gene>
    <name evidence="2" type="ordered locus">Mchl_5692</name>
</gene>
<reference evidence="2 3" key="2">
    <citation type="journal article" date="2012" name="J. Bacteriol.">
        <title>Complete genome sequences of six strains of the genus Methylobacterium.</title>
        <authorList>
            <person name="Marx C.J."/>
            <person name="Bringel F."/>
            <person name="Chistoserdova L."/>
            <person name="Moulin L."/>
            <person name="Farhan Ul Haque M."/>
            <person name="Fleischman D.E."/>
            <person name="Gruffaz C."/>
            <person name="Jourand P."/>
            <person name="Knief C."/>
            <person name="Lee M.C."/>
            <person name="Muller E.E."/>
            <person name="Nadalig T."/>
            <person name="Peyraud R."/>
            <person name="Roselli S."/>
            <person name="Russ L."/>
            <person name="Goodwin L.A."/>
            <person name="Ivanova N."/>
            <person name="Kyrpides N."/>
            <person name="Lajus A."/>
            <person name="Land M.L."/>
            <person name="Medigue C."/>
            <person name="Mikhailova N."/>
            <person name="Nolan M."/>
            <person name="Woyke T."/>
            <person name="Stolyar S."/>
            <person name="Vorholt J.A."/>
            <person name="Vuilleumier S."/>
        </authorList>
    </citation>
    <scope>NUCLEOTIDE SEQUENCE [LARGE SCALE GENOMIC DNA]</scope>
    <source>
        <strain evidence="3">CM4 / NCIMB 13688</strain>
        <plasmid evidence="2 3">pCMU01</plasmid>
    </source>
</reference>
<keyword evidence="2" id="KW-0614">Plasmid</keyword>
<feature type="domain" description="CobW/HypB/UreG nucleotide-binding" evidence="1">
    <location>
        <begin position="8"/>
        <end position="59"/>
    </location>
</feature>
<evidence type="ECO:0000259" key="1">
    <source>
        <dbReference type="Pfam" id="PF02492"/>
    </source>
</evidence>
<organism evidence="2 3">
    <name type="scientific">Methylorubrum extorquens (strain CM4 / NCIMB 13688)</name>
    <name type="common">Methylobacterium extorquens</name>
    <dbReference type="NCBI Taxonomy" id="440085"/>
    <lineage>
        <taxon>Bacteria</taxon>
        <taxon>Pseudomonadati</taxon>
        <taxon>Pseudomonadota</taxon>
        <taxon>Alphaproteobacteria</taxon>
        <taxon>Hyphomicrobiales</taxon>
        <taxon>Methylobacteriaceae</taxon>
        <taxon>Methylorubrum</taxon>
    </lineage>
</organism>
<sequence length="211" mass="22465">MSVVQMFPCTIVVGFLRACKSTLVRHAAEHAKGCRLAVLVKEFGDVGFVNSFLAACGVEGYGARARCVAWLAVSLARRARAVAPRALGRPLRQPVIAEALMVVIRCLGGLDRWRFGLERVGLHSGKRRDSGGFAQLRPAGHVPRCLATAPRLEPDPRRLCLASGPDNLRRLFERLAAEFGGSVATNLALALATLNGHNGIVLGATPLGQGP</sequence>
<geneLocation type="plasmid" evidence="2 3">
    <name>pCMU01</name>
</geneLocation>
<dbReference type="EMBL" id="CP001299">
    <property type="protein sequence ID" value="ACK86412.1"/>
    <property type="molecule type" value="Genomic_DNA"/>
</dbReference>
<dbReference type="InterPro" id="IPR027417">
    <property type="entry name" value="P-loop_NTPase"/>
</dbReference>
<proteinExistence type="predicted"/>
<accession>B7L3K4</accession>
<dbReference type="AlphaFoldDB" id="B7L3K4"/>